<accession>A0ABS8VML0</accession>
<name>A0ABS8VML0_DATST</name>
<keyword evidence="2" id="KW-1185">Reference proteome</keyword>
<protein>
    <submittedName>
        <fullName evidence="1">Uncharacterized protein</fullName>
    </submittedName>
</protein>
<evidence type="ECO:0000313" key="2">
    <source>
        <dbReference type="Proteomes" id="UP000823775"/>
    </source>
</evidence>
<dbReference type="EMBL" id="JACEIK010005470">
    <property type="protein sequence ID" value="MCE0481575.1"/>
    <property type="molecule type" value="Genomic_DNA"/>
</dbReference>
<organism evidence="1 2">
    <name type="scientific">Datura stramonium</name>
    <name type="common">Jimsonweed</name>
    <name type="synonym">Common thornapple</name>
    <dbReference type="NCBI Taxonomy" id="4076"/>
    <lineage>
        <taxon>Eukaryota</taxon>
        <taxon>Viridiplantae</taxon>
        <taxon>Streptophyta</taxon>
        <taxon>Embryophyta</taxon>
        <taxon>Tracheophyta</taxon>
        <taxon>Spermatophyta</taxon>
        <taxon>Magnoliopsida</taxon>
        <taxon>eudicotyledons</taxon>
        <taxon>Gunneridae</taxon>
        <taxon>Pentapetalae</taxon>
        <taxon>asterids</taxon>
        <taxon>lamiids</taxon>
        <taxon>Solanales</taxon>
        <taxon>Solanaceae</taxon>
        <taxon>Solanoideae</taxon>
        <taxon>Datureae</taxon>
        <taxon>Datura</taxon>
    </lineage>
</organism>
<evidence type="ECO:0000313" key="1">
    <source>
        <dbReference type="EMBL" id="MCE0481575.1"/>
    </source>
</evidence>
<sequence length="243" mass="26067">MPTMFTESEGPSCYAWTTTSQNEARKKWDTRAAFGSTRTCHGLGHAHEASLGLATHTLAQPYPINSQSAATKECNRALPSKDVNLKAWLHLPYHASFGSLHVIGVFMYVRRCTTHGIVEHDASCTRTMSTECEGSWGHAHAGRVQGPLGACPCRPRARDAGGPVHAGASVRAAGRMPMPTECERRWGHAHDGRVRGPLGAYPCRPSAVDGEGHVHAGRVRGPLGACPCRSTRHDAVMSTTGRG</sequence>
<comment type="caution">
    <text evidence="1">The sequence shown here is derived from an EMBL/GenBank/DDBJ whole genome shotgun (WGS) entry which is preliminary data.</text>
</comment>
<reference evidence="1 2" key="1">
    <citation type="journal article" date="2021" name="BMC Genomics">
        <title>Datura genome reveals duplications of psychoactive alkaloid biosynthetic genes and high mutation rate following tissue culture.</title>
        <authorList>
            <person name="Rajewski A."/>
            <person name="Carter-House D."/>
            <person name="Stajich J."/>
            <person name="Litt A."/>
        </authorList>
    </citation>
    <scope>NUCLEOTIDE SEQUENCE [LARGE SCALE GENOMIC DNA]</scope>
    <source>
        <strain evidence="1">AR-01</strain>
    </source>
</reference>
<dbReference type="Proteomes" id="UP000823775">
    <property type="component" value="Unassembled WGS sequence"/>
</dbReference>
<gene>
    <name evidence="1" type="ORF">HAX54_039435</name>
</gene>
<proteinExistence type="predicted"/>